<dbReference type="SUPFAM" id="SSF55729">
    <property type="entry name" value="Acyl-CoA N-acyltransferases (Nat)"/>
    <property type="match status" value="1"/>
</dbReference>
<comment type="pathway">
    <text evidence="1">Amino-acid biosynthesis; L-arginine biosynthesis; N(2)-acetyl-L-ornithine from L-glutamate: step 2/4.</text>
</comment>
<evidence type="ECO:0000259" key="3">
    <source>
        <dbReference type="PROSITE" id="PS51186"/>
    </source>
</evidence>
<dbReference type="Proteomes" id="UP000460298">
    <property type="component" value="Unassembled WGS sequence"/>
</dbReference>
<evidence type="ECO:0008006" key="7">
    <source>
        <dbReference type="Google" id="ProtNLM"/>
    </source>
</evidence>
<evidence type="ECO:0000313" key="5">
    <source>
        <dbReference type="EMBL" id="KAB2934833.1"/>
    </source>
</evidence>
<dbReference type="PIRSF" id="PIRSF036441">
    <property type="entry name" value="NAGK_DUF619"/>
    <property type="match status" value="1"/>
</dbReference>
<reference evidence="5 6" key="1">
    <citation type="submission" date="2019-10" db="EMBL/GenBank/DDBJ databases">
        <title>Extracellular Electron Transfer in a Candidatus Methanoperedens spp. Enrichment Culture.</title>
        <authorList>
            <person name="Berger S."/>
            <person name="Rangel Shaw D."/>
            <person name="Berben T."/>
            <person name="In 'T Zandt M."/>
            <person name="Frank J."/>
            <person name="Reimann J."/>
            <person name="Jetten M.S.M."/>
            <person name="Welte C.U."/>
        </authorList>
    </citation>
    <scope>NUCLEOTIDE SEQUENCE [LARGE SCALE GENOMIC DNA]</scope>
    <source>
        <strain evidence="5">SB12</strain>
    </source>
</reference>
<dbReference type="InterPro" id="IPR006855">
    <property type="entry name" value="Vertebrate-like_GNAT_dom"/>
</dbReference>
<feature type="domain" description="N-acetyltransferase" evidence="3">
    <location>
        <begin position="193"/>
        <end position="323"/>
    </location>
</feature>
<dbReference type="PANTHER" id="PTHR23342:SF0">
    <property type="entry name" value="N-ACETYLGLUTAMATE SYNTHASE, MITOCHONDRIAL"/>
    <property type="match status" value="1"/>
</dbReference>
<evidence type="ECO:0000313" key="6">
    <source>
        <dbReference type="Proteomes" id="UP000460298"/>
    </source>
</evidence>
<dbReference type="Pfam" id="PF04768">
    <property type="entry name" value="NAT"/>
    <property type="match status" value="1"/>
</dbReference>
<dbReference type="EMBL" id="WBUI01000002">
    <property type="protein sequence ID" value="KAB2934833.1"/>
    <property type="molecule type" value="Genomic_DNA"/>
</dbReference>
<dbReference type="PANTHER" id="PTHR23342">
    <property type="entry name" value="N-ACETYLGLUTAMATE SYNTHASE"/>
    <property type="match status" value="1"/>
</dbReference>
<keyword evidence="2" id="KW-0808">Transferase</keyword>
<name>A0A833H4J4_9LEPT</name>
<evidence type="ECO:0000259" key="4">
    <source>
        <dbReference type="PROSITE" id="PS51731"/>
    </source>
</evidence>
<comment type="caution">
    <text evidence="5">The sequence shown here is derived from an EMBL/GenBank/DDBJ whole genome shotgun (WGS) entry which is preliminary data.</text>
</comment>
<feature type="domain" description="N-acetyltransferase" evidence="4">
    <location>
        <begin position="190"/>
        <end position="335"/>
    </location>
</feature>
<sequence>MFFSDTAKLFLESIGRSQEVEHYLRRFRSEGGAFFALIVPDAVSCRLEFELLLFQLKSLSRLGLRPALLLTGTAVQFSQAFQHELAQSGSDVPVISEETSLVKALHGLVAQGVRRIHFLRRRGMIANEGSSLAVCAPDDSVDAEDRMLTTLAFQLLERQRDLHLSVCTPANLLKEIFTVKGAGTLFRRPTVIVHYRKLTSDQKERLHTLIEQSFGRALADVNLFDRVSDFYIEEQFTGAVLLEATQYGLYLSKFAVGVDARGSGVAQDLWQRVLAETGALFWRSRRTNSIHRWYEKIADGFQRRSVWNIYWKGVDLSLLPDLIRFAEEKAPDFVD</sequence>
<dbReference type="GO" id="GO:0016747">
    <property type="term" value="F:acyltransferase activity, transferring groups other than amino-acyl groups"/>
    <property type="evidence" value="ECO:0007669"/>
    <property type="project" value="InterPro"/>
</dbReference>
<evidence type="ECO:0000256" key="1">
    <source>
        <dbReference type="ARBA" id="ARBA00004828"/>
    </source>
</evidence>
<proteinExistence type="predicted"/>
<dbReference type="GO" id="GO:0005737">
    <property type="term" value="C:cytoplasm"/>
    <property type="evidence" value="ECO:0007669"/>
    <property type="project" value="InterPro"/>
</dbReference>
<evidence type="ECO:0000256" key="2">
    <source>
        <dbReference type="ARBA" id="ARBA00022679"/>
    </source>
</evidence>
<dbReference type="AlphaFoldDB" id="A0A833H4J4"/>
<dbReference type="GO" id="GO:0003991">
    <property type="term" value="F:acetylglutamate kinase activity"/>
    <property type="evidence" value="ECO:0007669"/>
    <property type="project" value="InterPro"/>
</dbReference>
<dbReference type="InterPro" id="IPR016181">
    <property type="entry name" value="Acyl_CoA_acyltransferase"/>
</dbReference>
<organism evidence="5 6">
    <name type="scientific">Leptonema illini</name>
    <dbReference type="NCBI Taxonomy" id="183"/>
    <lineage>
        <taxon>Bacteria</taxon>
        <taxon>Pseudomonadati</taxon>
        <taxon>Spirochaetota</taxon>
        <taxon>Spirochaetia</taxon>
        <taxon>Leptospirales</taxon>
        <taxon>Leptospiraceae</taxon>
        <taxon>Leptonema</taxon>
    </lineage>
</organism>
<dbReference type="InterPro" id="IPR000182">
    <property type="entry name" value="GNAT_dom"/>
</dbReference>
<dbReference type="Gene3D" id="3.40.630.30">
    <property type="match status" value="1"/>
</dbReference>
<accession>A0A833H4J4</accession>
<gene>
    <name evidence="5" type="ORF">F9K24_03390</name>
</gene>
<dbReference type="GO" id="GO:0006526">
    <property type="term" value="P:L-arginine biosynthetic process"/>
    <property type="evidence" value="ECO:0007669"/>
    <property type="project" value="InterPro"/>
</dbReference>
<protein>
    <recommendedName>
        <fullName evidence="7">N-acetyltransferase domain-containing protein</fullName>
    </recommendedName>
</protein>
<dbReference type="PROSITE" id="PS51731">
    <property type="entry name" value="GNAT_NAGS"/>
    <property type="match status" value="1"/>
</dbReference>
<dbReference type="PROSITE" id="PS51186">
    <property type="entry name" value="GNAT"/>
    <property type="match status" value="1"/>
</dbReference>
<dbReference type="InterPro" id="IPR011242">
    <property type="entry name" value="ArgB_GNAT"/>
</dbReference>